<dbReference type="OrthoDB" id="7356923at2"/>
<feature type="transmembrane region" description="Helical" evidence="7">
    <location>
        <begin position="401"/>
        <end position="434"/>
    </location>
</feature>
<sequence>MVRRSLVAAFADKTVGLILSLVMMAAVSRLLTPAEVGLFMVASSLVLLIEAFRDFGVAAFLIREPELTPDLVRGAVTLIGVLSLTLGLCVYFGADLLAQVYGEPDLGALMRIAAFAFLFAPISNPLLALLRRDMQFGIVARISIAAVAVNTAVTIALAALGFGPFSLVWGAVAAAVVTAIGSAVARPEWWIFRPTVRHWRQIAPFGAWSSVVTLLGMLYDAMPRLIIARILGFTAVGLFSRAISLTQLPDRLLLSAVQPVVLPAFSVRVRERQSLTEPYLLGLSMISALQWPALLCLALLADPIVRVMLGQQWLEVVPLVRIVALAAFTLFPIYLAYPVLVALGRMREMALVSLIALPLSGGVILVAAQYGLTVLAWSMFLANALQIGVMLVIVHRRVEFAWGAFGALVLRSLAVALGAGLVPAVIVLVFGSVLSVPETVGAVLGAALGWYGALVLVAHPLAVEVTRAAEALGAWRARARAA</sequence>
<evidence type="ECO:0000256" key="4">
    <source>
        <dbReference type="ARBA" id="ARBA00022692"/>
    </source>
</evidence>
<feature type="transmembrane region" description="Helical" evidence="7">
    <location>
        <begin position="313"/>
        <end position="337"/>
    </location>
</feature>
<evidence type="ECO:0000256" key="6">
    <source>
        <dbReference type="ARBA" id="ARBA00023136"/>
    </source>
</evidence>
<feature type="transmembrane region" description="Helical" evidence="7">
    <location>
        <begin position="279"/>
        <end position="301"/>
    </location>
</feature>
<feature type="transmembrane region" description="Helical" evidence="7">
    <location>
        <begin position="168"/>
        <end position="190"/>
    </location>
</feature>
<dbReference type="STRING" id="641238.SAMN04490244_11717"/>
<dbReference type="Proteomes" id="UP000198885">
    <property type="component" value="Unassembled WGS sequence"/>
</dbReference>
<dbReference type="Pfam" id="PF13440">
    <property type="entry name" value="Polysacc_synt_3"/>
    <property type="match status" value="1"/>
</dbReference>
<accession>A0A1H9X4B7</accession>
<organism evidence="8 9">
    <name type="scientific">Tranquillimonas rosea</name>
    <dbReference type="NCBI Taxonomy" id="641238"/>
    <lineage>
        <taxon>Bacteria</taxon>
        <taxon>Pseudomonadati</taxon>
        <taxon>Pseudomonadota</taxon>
        <taxon>Alphaproteobacteria</taxon>
        <taxon>Rhodobacterales</taxon>
        <taxon>Roseobacteraceae</taxon>
        <taxon>Tranquillimonas</taxon>
    </lineage>
</organism>
<gene>
    <name evidence="8" type="ORF">SAMN04490244_11717</name>
</gene>
<dbReference type="InterPro" id="IPR050833">
    <property type="entry name" value="Poly_Biosynth_Transport"/>
</dbReference>
<feature type="transmembrane region" description="Helical" evidence="7">
    <location>
        <begin position="374"/>
        <end position="394"/>
    </location>
</feature>
<evidence type="ECO:0000313" key="8">
    <source>
        <dbReference type="EMBL" id="SES40463.1"/>
    </source>
</evidence>
<feature type="transmembrane region" description="Helical" evidence="7">
    <location>
        <begin position="37"/>
        <end position="62"/>
    </location>
</feature>
<keyword evidence="4 7" id="KW-0812">Transmembrane</keyword>
<feature type="transmembrane region" description="Helical" evidence="7">
    <location>
        <begin position="440"/>
        <end position="458"/>
    </location>
</feature>
<evidence type="ECO:0000256" key="1">
    <source>
        <dbReference type="ARBA" id="ARBA00004651"/>
    </source>
</evidence>
<feature type="transmembrane region" description="Helical" evidence="7">
    <location>
        <begin position="142"/>
        <end position="162"/>
    </location>
</feature>
<name>A0A1H9X4B7_9RHOB</name>
<keyword evidence="6 7" id="KW-0472">Membrane</keyword>
<evidence type="ECO:0000313" key="9">
    <source>
        <dbReference type="Proteomes" id="UP000198885"/>
    </source>
</evidence>
<dbReference type="PANTHER" id="PTHR30250">
    <property type="entry name" value="PST FAMILY PREDICTED COLANIC ACID TRANSPORTER"/>
    <property type="match status" value="1"/>
</dbReference>
<feature type="transmembrane region" description="Helical" evidence="7">
    <location>
        <begin position="7"/>
        <end position="31"/>
    </location>
</feature>
<dbReference type="GO" id="GO:0005886">
    <property type="term" value="C:plasma membrane"/>
    <property type="evidence" value="ECO:0007669"/>
    <property type="project" value="UniProtKB-SubCell"/>
</dbReference>
<evidence type="ECO:0000256" key="5">
    <source>
        <dbReference type="ARBA" id="ARBA00022989"/>
    </source>
</evidence>
<feature type="transmembrane region" description="Helical" evidence="7">
    <location>
        <begin position="202"/>
        <end position="219"/>
    </location>
</feature>
<feature type="transmembrane region" description="Helical" evidence="7">
    <location>
        <begin position="349"/>
        <end position="368"/>
    </location>
</feature>
<keyword evidence="3" id="KW-1003">Cell membrane</keyword>
<dbReference type="RefSeq" id="WP_092696210.1">
    <property type="nucleotide sequence ID" value="NZ_FOGU01000017.1"/>
</dbReference>
<keyword evidence="9" id="KW-1185">Reference proteome</keyword>
<evidence type="ECO:0000256" key="7">
    <source>
        <dbReference type="SAM" id="Phobius"/>
    </source>
</evidence>
<dbReference type="AlphaFoldDB" id="A0A1H9X4B7"/>
<reference evidence="8 9" key="1">
    <citation type="submission" date="2016-10" db="EMBL/GenBank/DDBJ databases">
        <authorList>
            <person name="de Groot N.N."/>
        </authorList>
    </citation>
    <scope>NUCLEOTIDE SEQUENCE [LARGE SCALE GENOMIC DNA]</scope>
    <source>
        <strain evidence="8 9">DSM 23042</strain>
    </source>
</reference>
<proteinExistence type="inferred from homology"/>
<feature type="transmembrane region" description="Helical" evidence="7">
    <location>
        <begin position="225"/>
        <end position="243"/>
    </location>
</feature>
<dbReference type="EMBL" id="FOGU01000017">
    <property type="protein sequence ID" value="SES40463.1"/>
    <property type="molecule type" value="Genomic_DNA"/>
</dbReference>
<dbReference type="PANTHER" id="PTHR30250:SF10">
    <property type="entry name" value="LIPOPOLYSACCHARIDE BIOSYNTHESIS PROTEIN WZXC"/>
    <property type="match status" value="1"/>
</dbReference>
<evidence type="ECO:0000256" key="3">
    <source>
        <dbReference type="ARBA" id="ARBA00022475"/>
    </source>
</evidence>
<evidence type="ECO:0000256" key="2">
    <source>
        <dbReference type="ARBA" id="ARBA00007430"/>
    </source>
</evidence>
<comment type="subcellular location">
    <subcellularLocation>
        <location evidence="1">Cell membrane</location>
        <topology evidence="1">Multi-pass membrane protein</topology>
    </subcellularLocation>
</comment>
<comment type="similarity">
    <text evidence="2">Belongs to the polysaccharide synthase family.</text>
</comment>
<feature type="transmembrane region" description="Helical" evidence="7">
    <location>
        <begin position="74"/>
        <end position="94"/>
    </location>
</feature>
<feature type="transmembrane region" description="Helical" evidence="7">
    <location>
        <begin position="106"/>
        <end position="130"/>
    </location>
</feature>
<protein>
    <submittedName>
        <fullName evidence="8">Membrane protein involved in the export of O-antigen and teichoic acid</fullName>
    </submittedName>
</protein>
<keyword evidence="5 7" id="KW-1133">Transmembrane helix</keyword>